<dbReference type="Gene3D" id="3.30.2410.10">
    <property type="entry name" value="Hect, E3 ligase catalytic domain"/>
    <property type="match status" value="1"/>
</dbReference>
<dbReference type="EMBL" id="QUSY01001617">
    <property type="protein sequence ID" value="RHY24326.1"/>
    <property type="molecule type" value="Genomic_DNA"/>
</dbReference>
<evidence type="ECO:0000256" key="5">
    <source>
        <dbReference type="ARBA" id="ARBA00022786"/>
    </source>
</evidence>
<dbReference type="VEuPathDB" id="FungiDB:H310_04297"/>
<evidence type="ECO:0000256" key="4">
    <source>
        <dbReference type="ARBA" id="ARBA00022679"/>
    </source>
</evidence>
<evidence type="ECO:0000256" key="1">
    <source>
        <dbReference type="ARBA" id="ARBA00000885"/>
    </source>
</evidence>
<dbReference type="VEuPathDB" id="FungiDB:H310_04296"/>
<dbReference type="InterPro" id="IPR000569">
    <property type="entry name" value="HECT_dom"/>
</dbReference>
<evidence type="ECO:0000313" key="10">
    <source>
        <dbReference type="Proteomes" id="UP000285060"/>
    </source>
</evidence>
<proteinExistence type="predicted"/>
<organism evidence="9 10">
    <name type="scientific">Aphanomyces invadans</name>
    <dbReference type="NCBI Taxonomy" id="157072"/>
    <lineage>
        <taxon>Eukaryota</taxon>
        <taxon>Sar</taxon>
        <taxon>Stramenopiles</taxon>
        <taxon>Oomycota</taxon>
        <taxon>Saprolegniomycetes</taxon>
        <taxon>Saprolegniales</taxon>
        <taxon>Verrucalvaceae</taxon>
        <taxon>Aphanomyces</taxon>
    </lineage>
</organism>
<feature type="active site" description="Glycyl thioester intermediate" evidence="6">
    <location>
        <position position="258"/>
    </location>
</feature>
<accession>A0A3R6YYJ2</accession>
<dbReference type="Gene3D" id="3.90.1750.10">
    <property type="entry name" value="Hect, E3 ligase catalytic domains"/>
    <property type="match status" value="1"/>
</dbReference>
<dbReference type="InterPro" id="IPR035983">
    <property type="entry name" value="Hect_E3_ubiquitin_ligase"/>
</dbReference>
<dbReference type="SMART" id="SM00119">
    <property type="entry name" value="HECTc"/>
    <property type="match status" value="1"/>
</dbReference>
<evidence type="ECO:0000256" key="7">
    <source>
        <dbReference type="SAM" id="MobiDB-lite"/>
    </source>
</evidence>
<dbReference type="Pfam" id="PF00632">
    <property type="entry name" value="HECT"/>
    <property type="match status" value="1"/>
</dbReference>
<dbReference type="PANTHER" id="PTHR11254">
    <property type="entry name" value="HECT DOMAIN UBIQUITIN-PROTEIN LIGASE"/>
    <property type="match status" value="1"/>
</dbReference>
<dbReference type="PANTHER" id="PTHR11254:SF440">
    <property type="entry name" value="E3 UBIQUITIN-PROTEIN LIGASE NEDD-4"/>
    <property type="match status" value="1"/>
</dbReference>
<feature type="domain" description="HECT" evidence="8">
    <location>
        <begin position="86"/>
        <end position="246"/>
    </location>
</feature>
<keyword evidence="5 6" id="KW-0833">Ubl conjugation pathway</keyword>
<evidence type="ECO:0000259" key="8">
    <source>
        <dbReference type="PROSITE" id="PS50237"/>
    </source>
</evidence>
<keyword evidence="10" id="KW-1185">Reference proteome</keyword>
<comment type="caution">
    <text evidence="6">Lacks conserved residue(s) required for the propagation of feature annotation.</text>
</comment>
<dbReference type="InterPro" id="IPR050409">
    <property type="entry name" value="E3_ubiq-protein_ligase"/>
</dbReference>
<name>A0A3R6YYJ2_9STRA</name>
<evidence type="ECO:0000313" key="9">
    <source>
        <dbReference type="EMBL" id="RHY24326.1"/>
    </source>
</evidence>
<evidence type="ECO:0000256" key="6">
    <source>
        <dbReference type="PROSITE-ProRule" id="PRU00104"/>
    </source>
</evidence>
<dbReference type="AlphaFoldDB" id="A0A3R6YYJ2"/>
<keyword evidence="4" id="KW-0808">Transferase</keyword>
<gene>
    <name evidence="9" type="ORF">DYB32_010244</name>
</gene>
<dbReference type="SUPFAM" id="SSF56204">
    <property type="entry name" value="Hect, E3 ligase catalytic domain"/>
    <property type="match status" value="2"/>
</dbReference>
<comment type="caution">
    <text evidence="9">The sequence shown here is derived from an EMBL/GenBank/DDBJ whole genome shotgun (WGS) entry which is preliminary data.</text>
</comment>
<comment type="catalytic activity">
    <reaction evidence="1">
        <text>S-ubiquitinyl-[E2 ubiquitin-conjugating enzyme]-L-cysteine + [acceptor protein]-L-lysine = [E2 ubiquitin-conjugating enzyme]-L-cysteine + N(6)-ubiquitinyl-[acceptor protein]-L-lysine.</text>
        <dbReference type="EC" id="2.3.2.26"/>
    </reaction>
</comment>
<dbReference type="GO" id="GO:0061630">
    <property type="term" value="F:ubiquitin protein ligase activity"/>
    <property type="evidence" value="ECO:0007669"/>
    <property type="project" value="UniProtKB-EC"/>
</dbReference>
<feature type="region of interest" description="Disordered" evidence="7">
    <location>
        <begin position="1"/>
        <end position="26"/>
    </location>
</feature>
<evidence type="ECO:0000256" key="3">
    <source>
        <dbReference type="ARBA" id="ARBA00012485"/>
    </source>
</evidence>
<evidence type="ECO:0000256" key="2">
    <source>
        <dbReference type="ARBA" id="ARBA00004906"/>
    </source>
</evidence>
<sequence>MTIFPLPTSFSSNVGDASSPPRDTDDQKIAWTPLELVDGNYTVMGTKLADPLWRALLSVSEMKFTCKYAWFLEQAASLVVPYEVKYLVVAQALMDPGTGLFVLASKDSHMYIPNPNATHDILQSKLSHVSAVDAFKAVGRFVGRALLDGQMLPLPFSPAVFKAILGVPLTLEDVEVLDPSVYSRCAMVEKLTEQPAFHVLFVCSLRYILEHDDIDALALTFSITERRGDRVDEVDLIPRGSLKGVTYIPGAYPTVHACFNRIDLPLYPRKDLLVEALQMLLLSNPTGFDIA</sequence>
<reference evidence="9 10" key="1">
    <citation type="submission" date="2018-08" db="EMBL/GenBank/DDBJ databases">
        <title>Aphanomyces genome sequencing and annotation.</title>
        <authorList>
            <person name="Minardi D."/>
            <person name="Oidtmann B."/>
            <person name="Van Der Giezen M."/>
            <person name="Studholme D.J."/>
        </authorList>
    </citation>
    <scope>NUCLEOTIDE SEQUENCE [LARGE SCALE GENOMIC DNA]</scope>
    <source>
        <strain evidence="9 10">NJM0002</strain>
    </source>
</reference>
<dbReference type="EC" id="2.3.2.26" evidence="3"/>
<feature type="domain" description="HECT" evidence="8">
    <location>
        <begin position="253"/>
        <end position="291"/>
    </location>
</feature>
<comment type="pathway">
    <text evidence="2">Protein modification; protein ubiquitination.</text>
</comment>
<dbReference type="Proteomes" id="UP000285060">
    <property type="component" value="Unassembled WGS sequence"/>
</dbReference>
<protein>
    <recommendedName>
        <fullName evidence="3">HECT-type E3 ubiquitin transferase</fullName>
        <ecNumber evidence="3">2.3.2.26</ecNumber>
    </recommendedName>
</protein>
<dbReference type="PROSITE" id="PS50237">
    <property type="entry name" value="HECT"/>
    <property type="match status" value="2"/>
</dbReference>